<dbReference type="Proteomes" id="UP000245942">
    <property type="component" value="Unassembled WGS sequence"/>
</dbReference>
<feature type="compositionally biased region" description="Polar residues" evidence="1">
    <location>
        <begin position="502"/>
        <end position="516"/>
    </location>
</feature>
<feature type="domain" description="Arrestin-like N-terminal" evidence="2">
    <location>
        <begin position="111"/>
        <end position="209"/>
    </location>
</feature>
<feature type="compositionally biased region" description="Gly residues" evidence="1">
    <location>
        <begin position="800"/>
        <end position="812"/>
    </location>
</feature>
<evidence type="ECO:0000313" key="4">
    <source>
        <dbReference type="Proteomes" id="UP000245942"/>
    </source>
</evidence>
<dbReference type="Gene3D" id="2.60.40.640">
    <property type="match status" value="1"/>
</dbReference>
<feature type="compositionally biased region" description="Low complexity" evidence="1">
    <location>
        <begin position="640"/>
        <end position="650"/>
    </location>
</feature>
<protein>
    <recommendedName>
        <fullName evidence="2">Arrestin-like N-terminal domain-containing protein</fullName>
    </recommendedName>
</protein>
<feature type="compositionally biased region" description="Low complexity" evidence="1">
    <location>
        <begin position="618"/>
        <end position="628"/>
    </location>
</feature>
<feature type="region of interest" description="Disordered" evidence="1">
    <location>
        <begin position="488"/>
        <end position="537"/>
    </location>
</feature>
<name>A0A316U994_9BASI</name>
<feature type="compositionally biased region" description="Basic residues" evidence="1">
    <location>
        <begin position="100"/>
        <end position="109"/>
    </location>
</feature>
<dbReference type="InterPro" id="IPR014756">
    <property type="entry name" value="Ig_E-set"/>
</dbReference>
<feature type="region of interest" description="Disordered" evidence="1">
    <location>
        <begin position="550"/>
        <end position="727"/>
    </location>
</feature>
<dbReference type="STRING" id="1684307.A0A316U994"/>
<organism evidence="3 4">
    <name type="scientific">Pseudomicrostroma glucosiphilum</name>
    <dbReference type="NCBI Taxonomy" id="1684307"/>
    <lineage>
        <taxon>Eukaryota</taxon>
        <taxon>Fungi</taxon>
        <taxon>Dikarya</taxon>
        <taxon>Basidiomycota</taxon>
        <taxon>Ustilaginomycotina</taxon>
        <taxon>Exobasidiomycetes</taxon>
        <taxon>Microstromatales</taxon>
        <taxon>Microstromatales incertae sedis</taxon>
        <taxon>Pseudomicrostroma</taxon>
    </lineage>
</organism>
<feature type="compositionally biased region" description="Polar residues" evidence="1">
    <location>
        <begin position="567"/>
        <end position="579"/>
    </location>
</feature>
<dbReference type="OrthoDB" id="3345971at2759"/>
<dbReference type="Pfam" id="PF00339">
    <property type="entry name" value="Arrestin_N"/>
    <property type="match status" value="1"/>
</dbReference>
<feature type="region of interest" description="Disordered" evidence="1">
    <location>
        <begin position="799"/>
        <end position="823"/>
    </location>
</feature>
<dbReference type="RefSeq" id="XP_025348584.1">
    <property type="nucleotide sequence ID" value="XM_025492249.1"/>
</dbReference>
<gene>
    <name evidence="3" type="ORF">BCV69DRAFT_282147</name>
</gene>
<feature type="compositionally biased region" description="Polar residues" evidence="1">
    <location>
        <begin position="661"/>
        <end position="678"/>
    </location>
</feature>
<accession>A0A316U994</accession>
<feature type="region of interest" description="Disordered" evidence="1">
    <location>
        <begin position="97"/>
        <end position="116"/>
    </location>
</feature>
<evidence type="ECO:0000259" key="2">
    <source>
        <dbReference type="Pfam" id="PF00339"/>
    </source>
</evidence>
<dbReference type="InterPro" id="IPR011021">
    <property type="entry name" value="Arrestin-like_N"/>
</dbReference>
<dbReference type="EMBL" id="KZ819325">
    <property type="protein sequence ID" value="PWN21424.1"/>
    <property type="molecule type" value="Genomic_DNA"/>
</dbReference>
<dbReference type="SUPFAM" id="SSF81296">
    <property type="entry name" value="E set domains"/>
    <property type="match status" value="1"/>
</dbReference>
<feature type="compositionally biased region" description="Polar residues" evidence="1">
    <location>
        <begin position="353"/>
        <end position="371"/>
    </location>
</feature>
<dbReference type="InterPro" id="IPR014752">
    <property type="entry name" value="Arrestin-like_C"/>
</dbReference>
<dbReference type="GeneID" id="37013983"/>
<evidence type="ECO:0000256" key="1">
    <source>
        <dbReference type="SAM" id="MobiDB-lite"/>
    </source>
</evidence>
<feature type="compositionally biased region" description="Low complexity" evidence="1">
    <location>
        <begin position="522"/>
        <end position="537"/>
    </location>
</feature>
<proteinExistence type="predicted"/>
<feature type="region of interest" description="Disordered" evidence="1">
    <location>
        <begin position="350"/>
        <end position="371"/>
    </location>
</feature>
<reference evidence="3 4" key="1">
    <citation type="journal article" date="2018" name="Mol. Biol. Evol.">
        <title>Broad Genomic Sampling Reveals a Smut Pathogenic Ancestry of the Fungal Clade Ustilaginomycotina.</title>
        <authorList>
            <person name="Kijpornyongpan T."/>
            <person name="Mondo S.J."/>
            <person name="Barry K."/>
            <person name="Sandor L."/>
            <person name="Lee J."/>
            <person name="Lipzen A."/>
            <person name="Pangilinan J."/>
            <person name="LaButti K."/>
            <person name="Hainaut M."/>
            <person name="Henrissat B."/>
            <person name="Grigoriev I.V."/>
            <person name="Spatafora J.W."/>
            <person name="Aime M.C."/>
        </authorList>
    </citation>
    <scope>NUCLEOTIDE SEQUENCE [LARGE SCALE GENOMIC DNA]</scope>
    <source>
        <strain evidence="3 4">MCA 4718</strain>
    </source>
</reference>
<sequence>MLSSMIHHPCEIALHLLSEDIFIHPAPPNSELPGHDQTLRGVVEIKSPTERIITGLKVTLQAVQTLAIPDSRDAGGVRWEEKVVVDKSVEILGDGEGGIVKHHKNRGKGKGKEKSSQVKQLEAAVEGMDLNTAPACDGAEEEKRDDGIHLGKGVHGFEFSFIIPASSPPFERSKHGRVRYLVTATALGAGRARHNISAWREIFVILNVDKHGGPTPLEITYADVHEALGPISLSLTAASLTVGGTVTLTVVHPDPPPKLNVHVIRVFCEQTFELYSEAKKAWMKLPPEKLRVAEWGHMPNKPAKPLPLSQQVQSDPSDIIWTADKEGAGKPGKGAYHALPNIAPYGQAIPHTSLANSGPSTPAFGSSPQNSSIPLPTSLDVGSRSPLRLGAGSGNVTPGNRKGYKLKATVRLPNDDHMRPSTVRGSRAEIRIGHEMGVEVFFSREDVLDTREGTENYGKPKVQVFSARRSVVVPSCTATFDTVHLPPYVQESPVSSRPPSPTNLARNQANAFSSPHHTGAMSSPGLSSSNNNIGNHSNADLQKLAVTLHNTLPGGRGRPDGPSSGPHSTVGSRQGSRDPSPTRPPLDRGSSSHSISHSISAAFNGHFPHGMGRKSRPASRPSSRPASPTHDGGSASASLSTSPANAASHHPSSHRGRRFGSNFQGFTPAVATQTTSAPPSGAVTPSYHSGYHTPHLPHHHHGPSTLAPNAPWGASHLPPRTGNSHDTCNCGRTTEELAGAEHRLLDGVPTAPGMFSETHGMDEEPPAWSESRPASPDYFSQVFANTSNQSAVNTPAVMGGHDGSGQGSGSGKGSYFNSPMWGV</sequence>
<keyword evidence="4" id="KW-1185">Reference proteome</keyword>
<feature type="compositionally biased region" description="Low complexity" evidence="1">
    <location>
        <begin position="591"/>
        <end position="600"/>
    </location>
</feature>
<dbReference type="AlphaFoldDB" id="A0A316U994"/>
<evidence type="ECO:0000313" key="3">
    <source>
        <dbReference type="EMBL" id="PWN21424.1"/>
    </source>
</evidence>